<keyword evidence="4" id="KW-1185">Reference proteome</keyword>
<evidence type="ECO:0000256" key="1">
    <source>
        <dbReference type="SAM" id="MobiDB-lite"/>
    </source>
</evidence>
<protein>
    <recommendedName>
        <fullName evidence="2">DUF397 domain-containing protein</fullName>
    </recommendedName>
</protein>
<dbReference type="Pfam" id="PF04149">
    <property type="entry name" value="DUF397"/>
    <property type="match status" value="1"/>
</dbReference>
<evidence type="ECO:0000259" key="2">
    <source>
        <dbReference type="Pfam" id="PF04149"/>
    </source>
</evidence>
<feature type="region of interest" description="Disordered" evidence="1">
    <location>
        <begin position="1"/>
        <end position="27"/>
    </location>
</feature>
<dbReference type="RefSeq" id="WP_392802191.1">
    <property type="nucleotide sequence ID" value="NZ_BAABJV010000032.1"/>
</dbReference>
<proteinExistence type="predicted"/>
<accession>A0ABP9BPF2</accession>
<evidence type="ECO:0000313" key="4">
    <source>
        <dbReference type="Proteomes" id="UP001501147"/>
    </source>
</evidence>
<dbReference type="EMBL" id="BAABJV010000032">
    <property type="protein sequence ID" value="GAA4797197.1"/>
    <property type="molecule type" value="Genomic_DNA"/>
</dbReference>
<sequence length="72" mass="7474">MTEMAHGTHDLSTAVWRKSTHSNGSGGNCLEVCDAHSGLVPVRDSKVPHGPVLVVGAPAWALFVAMVTAGHD</sequence>
<dbReference type="InterPro" id="IPR007278">
    <property type="entry name" value="DUF397"/>
</dbReference>
<dbReference type="Proteomes" id="UP001501147">
    <property type="component" value="Unassembled WGS sequence"/>
</dbReference>
<name>A0ABP9BPF2_9ACTN</name>
<comment type="caution">
    <text evidence="3">The sequence shown here is derived from an EMBL/GenBank/DDBJ whole genome shotgun (WGS) entry which is preliminary data.</text>
</comment>
<feature type="domain" description="DUF397" evidence="2">
    <location>
        <begin position="14"/>
        <end position="67"/>
    </location>
</feature>
<organism evidence="3 4">
    <name type="scientific">Streptomyces sanyensis</name>
    <dbReference type="NCBI Taxonomy" id="568869"/>
    <lineage>
        <taxon>Bacteria</taxon>
        <taxon>Bacillati</taxon>
        <taxon>Actinomycetota</taxon>
        <taxon>Actinomycetes</taxon>
        <taxon>Kitasatosporales</taxon>
        <taxon>Streptomycetaceae</taxon>
        <taxon>Streptomyces</taxon>
    </lineage>
</organism>
<reference evidence="4" key="1">
    <citation type="journal article" date="2019" name="Int. J. Syst. Evol. Microbiol.">
        <title>The Global Catalogue of Microorganisms (GCM) 10K type strain sequencing project: providing services to taxonomists for standard genome sequencing and annotation.</title>
        <authorList>
            <consortium name="The Broad Institute Genomics Platform"/>
            <consortium name="The Broad Institute Genome Sequencing Center for Infectious Disease"/>
            <person name="Wu L."/>
            <person name="Ma J."/>
        </authorList>
    </citation>
    <scope>NUCLEOTIDE SEQUENCE [LARGE SCALE GENOMIC DNA]</scope>
    <source>
        <strain evidence="4">JCM 18324</strain>
    </source>
</reference>
<gene>
    <name evidence="3" type="ORF">GCM10023329_57750</name>
</gene>
<evidence type="ECO:0000313" key="3">
    <source>
        <dbReference type="EMBL" id="GAA4797197.1"/>
    </source>
</evidence>